<dbReference type="GO" id="GO:0015074">
    <property type="term" value="P:DNA integration"/>
    <property type="evidence" value="ECO:0007669"/>
    <property type="project" value="InterPro"/>
</dbReference>
<dbReference type="PROSITE" id="PS51900">
    <property type="entry name" value="CB"/>
    <property type="match status" value="1"/>
</dbReference>
<evidence type="ECO:0000256" key="2">
    <source>
        <dbReference type="PROSITE-ProRule" id="PRU01248"/>
    </source>
</evidence>
<dbReference type="Proteomes" id="UP000543224">
    <property type="component" value="Unassembled WGS sequence"/>
</dbReference>
<sequence length="48" mass="5608">MENLKDNFITYLRAVKNVSPHTLRAYGSDLDQFLEYWQKRGAGNFGSR</sequence>
<evidence type="ECO:0000256" key="1">
    <source>
        <dbReference type="ARBA" id="ARBA00023125"/>
    </source>
</evidence>
<comment type="caution">
    <text evidence="4">The sequence shown here is derived from an EMBL/GenBank/DDBJ whole genome shotgun (WGS) entry which is preliminary data.</text>
</comment>
<protein>
    <recommendedName>
        <fullName evidence="3">Core-binding (CB) domain-containing protein</fullName>
    </recommendedName>
</protein>
<dbReference type="InterPro" id="IPR044068">
    <property type="entry name" value="CB"/>
</dbReference>
<dbReference type="GO" id="GO:0003677">
    <property type="term" value="F:DNA binding"/>
    <property type="evidence" value="ECO:0007669"/>
    <property type="project" value="UniProtKB-UniRule"/>
</dbReference>
<evidence type="ECO:0000259" key="3">
    <source>
        <dbReference type="PROSITE" id="PS51900"/>
    </source>
</evidence>
<accession>A0A6V8P281</accession>
<feature type="non-terminal residue" evidence="4">
    <location>
        <position position="1"/>
    </location>
</feature>
<organism evidence="4 5">
    <name type="scientific">Candidatus Hakubella thermalkaliphila</name>
    <dbReference type="NCBI Taxonomy" id="2754717"/>
    <lineage>
        <taxon>Bacteria</taxon>
        <taxon>Bacillati</taxon>
        <taxon>Actinomycetota</taxon>
        <taxon>Actinomycetota incertae sedis</taxon>
        <taxon>Candidatus Hakubellales</taxon>
        <taxon>Candidatus Hakubellaceae</taxon>
        <taxon>Candidatus Hakubella</taxon>
    </lineage>
</organism>
<dbReference type="EMBL" id="BLRX01000568">
    <property type="protein sequence ID" value="GFP26383.1"/>
    <property type="molecule type" value="Genomic_DNA"/>
</dbReference>
<evidence type="ECO:0000313" key="4">
    <source>
        <dbReference type="EMBL" id="GFP26383.1"/>
    </source>
</evidence>
<dbReference type="Pfam" id="PF02899">
    <property type="entry name" value="Phage_int_SAM_1"/>
    <property type="match status" value="1"/>
</dbReference>
<evidence type="ECO:0000313" key="5">
    <source>
        <dbReference type="Proteomes" id="UP000543224"/>
    </source>
</evidence>
<dbReference type="Gene3D" id="1.10.150.130">
    <property type="match status" value="1"/>
</dbReference>
<name>A0A6V8P281_9ACTN</name>
<keyword evidence="1 2" id="KW-0238">DNA-binding</keyword>
<dbReference type="SUPFAM" id="SSF47823">
    <property type="entry name" value="lambda integrase-like, N-terminal domain"/>
    <property type="match status" value="1"/>
</dbReference>
<reference evidence="4 5" key="1">
    <citation type="journal article" date="2020" name="Front. Microbiol.">
        <title>Single-cell genomics of novel Actinobacteria with the Wood-Ljungdahl pathway discovered in a serpentinizing system.</title>
        <authorList>
            <person name="Merino N."/>
            <person name="Kawai M."/>
            <person name="Boyd E.S."/>
            <person name="Colman D.R."/>
            <person name="McGlynn S.E."/>
            <person name="Nealson K.H."/>
            <person name="Kurokawa K."/>
            <person name="Hongoh Y."/>
        </authorList>
    </citation>
    <scope>NUCLEOTIDE SEQUENCE [LARGE SCALE GENOMIC DNA]</scope>
    <source>
        <strain evidence="4 5">S25</strain>
    </source>
</reference>
<dbReference type="InterPro" id="IPR004107">
    <property type="entry name" value="Integrase_SAM-like_N"/>
</dbReference>
<dbReference type="InterPro" id="IPR010998">
    <property type="entry name" value="Integrase_recombinase_N"/>
</dbReference>
<gene>
    <name evidence="4" type="ORF">HKBW3S25_01876</name>
</gene>
<feature type="domain" description="Core-binding (CB)" evidence="3">
    <location>
        <begin position="1"/>
        <end position="48"/>
    </location>
</feature>
<proteinExistence type="predicted"/>
<dbReference type="AlphaFoldDB" id="A0A6V8P281"/>